<gene>
    <name evidence="1" type="primary">acpP2</name>
    <name evidence="1" type="ORF">CINS_1265</name>
</gene>
<evidence type="ECO:0000313" key="2">
    <source>
        <dbReference type="Proteomes" id="UP000031163"/>
    </source>
</evidence>
<dbReference type="Proteomes" id="UP000031163">
    <property type="component" value="Chromosome"/>
</dbReference>
<proteinExistence type="predicted"/>
<dbReference type="STRING" id="1031564.CINS_1265"/>
<reference evidence="1 2" key="1">
    <citation type="journal article" date="2014" name="Genome Biol. Evol.">
        <title>Comparative Genomics of the Campylobacter lari Group.</title>
        <authorList>
            <person name="Miller W.G."/>
            <person name="Yee E."/>
            <person name="Chapman M.H."/>
            <person name="Smith T.P."/>
            <person name="Bono J.L."/>
            <person name="Huynh S."/>
            <person name="Parker C.T."/>
            <person name="Vandamme P."/>
            <person name="Luong K."/>
            <person name="Korlach J."/>
        </authorList>
    </citation>
    <scope>NUCLEOTIDE SEQUENCE [LARGE SCALE GENOMIC DNA]</scope>
    <source>
        <strain evidence="1 2">NCTC 12927</strain>
    </source>
</reference>
<organism evidence="1 2">
    <name type="scientific">Campylobacter insulaenigrae NCTC 12927</name>
    <dbReference type="NCBI Taxonomy" id="1031564"/>
    <lineage>
        <taxon>Bacteria</taxon>
        <taxon>Pseudomonadati</taxon>
        <taxon>Campylobacterota</taxon>
        <taxon>Epsilonproteobacteria</taxon>
        <taxon>Campylobacterales</taxon>
        <taxon>Campylobacteraceae</taxon>
        <taxon>Campylobacter</taxon>
    </lineage>
</organism>
<dbReference type="InterPro" id="IPR036736">
    <property type="entry name" value="ACP-like_sf"/>
</dbReference>
<accession>A0A0A8H293</accession>
<name>A0A0A8H293_9BACT</name>
<dbReference type="KEGG" id="cis:CINS_1265"/>
<dbReference type="SUPFAM" id="SSF47336">
    <property type="entry name" value="ACP-like"/>
    <property type="match status" value="1"/>
</dbReference>
<dbReference type="Gene3D" id="1.10.1200.10">
    <property type="entry name" value="ACP-like"/>
    <property type="match status" value="1"/>
</dbReference>
<dbReference type="EMBL" id="CP007770">
    <property type="protein sequence ID" value="AJC88221.1"/>
    <property type="molecule type" value="Genomic_DNA"/>
</dbReference>
<evidence type="ECO:0000313" key="1">
    <source>
        <dbReference type="EMBL" id="AJC88221.1"/>
    </source>
</evidence>
<dbReference type="HOGENOM" id="CLU_108696_20_6_7"/>
<protein>
    <submittedName>
        <fullName evidence="1">Acyl carrier protein</fullName>
    </submittedName>
</protein>
<sequence length="78" mass="9160">MNTCIECKFYDILENILELKVDENSNLSMENSKSWTSLAHIDIIMSLEEEFDIKFNKEEMINLKSQNDLLKAIKDKLC</sequence>
<dbReference type="AlphaFoldDB" id="A0A0A8H293"/>